<dbReference type="GeneID" id="20716561"/>
<dbReference type="AlphaFoldDB" id="J4C992"/>
<feature type="region of interest" description="Disordered" evidence="1">
    <location>
        <begin position="207"/>
        <end position="233"/>
    </location>
</feature>
<dbReference type="OMA" id="ECTNTII"/>
<dbReference type="Proteomes" id="UP000003786">
    <property type="component" value="Chromosome 4"/>
</dbReference>
<dbReference type="EMBL" id="AP011949">
    <property type="protein sequence ID" value="BAM42133.1"/>
    <property type="molecule type" value="Genomic_DNA"/>
</dbReference>
<dbReference type="OrthoDB" id="361190at2759"/>
<dbReference type="RefSeq" id="XP_009692434.1">
    <property type="nucleotide sequence ID" value="XM_009694139.1"/>
</dbReference>
<name>J4C992_THEOR</name>
<proteinExistence type="predicted"/>
<dbReference type="eggNOG" id="ENOG502TN16">
    <property type="taxonomic scope" value="Eukaryota"/>
</dbReference>
<sequence>MNSRIIGKKILLYIIAINIIKTNTDATTELTKLFTYFDDQSKLKEIQLNEGDARAVLEDKPTGLQRTVLDLDFPEGTPSNNTDSRYRIVQCLAVGHIDYIQKKTYKNVSLKLTAKVPYEQAQECTNTIIVTLSPPGTIGATDNVLTNVYKIFQKEVTLKNNESTTFVFEDVLDSGFLKMDLFWVNFEIKGKCSKYLEVDLLKPQNSSLYGDKDGPDARTQATGGQGQAVSPAA</sequence>
<dbReference type="KEGG" id="tot:TOT_040000503"/>
<evidence type="ECO:0000256" key="1">
    <source>
        <dbReference type="SAM" id="MobiDB-lite"/>
    </source>
</evidence>
<dbReference type="VEuPathDB" id="PiroplasmaDB:TOT_040000503"/>
<evidence type="ECO:0000313" key="3">
    <source>
        <dbReference type="Proteomes" id="UP000003786"/>
    </source>
</evidence>
<keyword evidence="3" id="KW-1185">Reference proteome</keyword>
<reference evidence="2 3" key="1">
    <citation type="journal article" date="2012" name="MBio">
        <title>Comparative genome analysis of three eukaryotic parasites with differing abilities to transform leukocytes reveals key mediators of Theileria-induced leukocyte transformation.</title>
        <authorList>
            <person name="Hayashida K."/>
            <person name="Hara Y."/>
            <person name="Abe T."/>
            <person name="Yamasaki C."/>
            <person name="Toyoda A."/>
            <person name="Kosuge T."/>
            <person name="Suzuki Y."/>
            <person name="Sato Y."/>
            <person name="Kawashima S."/>
            <person name="Katayama T."/>
            <person name="Wakaguri H."/>
            <person name="Inoue N."/>
            <person name="Homma K."/>
            <person name="Tada-Umezaki M."/>
            <person name="Yagi Y."/>
            <person name="Fujii Y."/>
            <person name="Habara T."/>
            <person name="Kanehisa M."/>
            <person name="Watanabe H."/>
            <person name="Ito K."/>
            <person name="Gojobori T."/>
            <person name="Sugawara H."/>
            <person name="Imanishi T."/>
            <person name="Weir W."/>
            <person name="Gardner M."/>
            <person name="Pain A."/>
            <person name="Shiels B."/>
            <person name="Hattori M."/>
            <person name="Nene V."/>
            <person name="Sugimoto C."/>
        </authorList>
    </citation>
    <scope>NUCLEOTIDE SEQUENCE [LARGE SCALE GENOMIC DNA]</scope>
    <source>
        <strain evidence="2 3">Shintoku</strain>
    </source>
</reference>
<gene>
    <name evidence="2" type="ORF">TOT_040000503</name>
</gene>
<organism evidence="2 3">
    <name type="scientific">Theileria orientalis strain Shintoku</name>
    <dbReference type="NCBI Taxonomy" id="869250"/>
    <lineage>
        <taxon>Eukaryota</taxon>
        <taxon>Sar</taxon>
        <taxon>Alveolata</taxon>
        <taxon>Apicomplexa</taxon>
        <taxon>Aconoidasida</taxon>
        <taxon>Piroplasmida</taxon>
        <taxon>Theileriidae</taxon>
        <taxon>Theileria</taxon>
    </lineage>
</organism>
<protein>
    <submittedName>
        <fullName evidence="2">Uncharacterized protein</fullName>
    </submittedName>
</protein>
<evidence type="ECO:0000313" key="2">
    <source>
        <dbReference type="EMBL" id="BAM42133.1"/>
    </source>
</evidence>
<accession>J4C992</accession>